<evidence type="ECO:0000313" key="2">
    <source>
        <dbReference type="Proteomes" id="UP001163328"/>
    </source>
</evidence>
<dbReference type="EMBL" id="CP081495">
    <property type="protein sequence ID" value="UYW01236.1"/>
    <property type="molecule type" value="Genomic_DNA"/>
</dbReference>
<gene>
    <name evidence="1" type="ORF">K5I29_12410</name>
</gene>
<dbReference type="Proteomes" id="UP001163328">
    <property type="component" value="Chromosome"/>
</dbReference>
<evidence type="ECO:0000313" key="1">
    <source>
        <dbReference type="EMBL" id="UYW01236.1"/>
    </source>
</evidence>
<reference evidence="1" key="1">
    <citation type="submission" date="2021-08" db="EMBL/GenBank/DDBJ databases">
        <title>Flavobacterium sp. strain CC-SYL302.</title>
        <authorList>
            <person name="Lin S.-Y."/>
            <person name="Lee T.-H."/>
            <person name="Young C.-C."/>
        </authorList>
    </citation>
    <scope>NUCLEOTIDE SEQUENCE</scope>
    <source>
        <strain evidence="1">CC-SYL302</strain>
    </source>
</reference>
<sequence>MRTKMTYVKHFTFKFYVLMLLFVLPMNYAYSQYADEYNSGMVFKMNEDGSKYTRAMLWGQAWFQDYEGRNPNDGFSVKRARILMYSQLNDRFFILTHFGVNGINANNLTPDGKTTDVTFFLNEMFLQYKVNQYLNIGGGLSNWGGISRLNGQGSINMLTLDNNRNSTVTSGLSDQLGSQLGIFFNGVVGKVNYRFTIADALVNTLDTNTPLPLQPNEEKYLGRKLLDKGKYVFAGYVDYQFLEKENLSLPYRVGTYLGSKKVFNVGAGFFTHADAIVKANENGELSTYGVTHLNVDAFYDSPIGNNNAAITAYAQFQNSKMGDNYVYQTAVGNGNTFYTHVGYLIAKDVKDEKERLRNRWQPYVAYSHRNFTALPKVAQDIKVGVNFYLDGHNAKITAEYLNSPNLPKNNQNVFTLQAMILL</sequence>
<name>A0ABY6M296_9FLAO</name>
<dbReference type="RefSeq" id="WP_264433671.1">
    <property type="nucleotide sequence ID" value="NZ_CP081495.1"/>
</dbReference>
<protein>
    <recommendedName>
        <fullName evidence="3">Short chain amide porin</fullName>
    </recommendedName>
</protein>
<evidence type="ECO:0008006" key="3">
    <source>
        <dbReference type="Google" id="ProtNLM"/>
    </source>
</evidence>
<accession>A0ABY6M296</accession>
<proteinExistence type="predicted"/>
<keyword evidence="2" id="KW-1185">Reference proteome</keyword>
<organism evidence="1 2">
    <name type="scientific">Flavobacterium agricola</name>
    <dbReference type="NCBI Taxonomy" id="2870839"/>
    <lineage>
        <taxon>Bacteria</taxon>
        <taxon>Pseudomonadati</taxon>
        <taxon>Bacteroidota</taxon>
        <taxon>Flavobacteriia</taxon>
        <taxon>Flavobacteriales</taxon>
        <taxon>Flavobacteriaceae</taxon>
        <taxon>Flavobacterium</taxon>
    </lineage>
</organism>